<organism evidence="1 2">
    <name type="scientific">Daphnia pulex</name>
    <name type="common">Water flea</name>
    <dbReference type="NCBI Taxonomy" id="6669"/>
    <lineage>
        <taxon>Eukaryota</taxon>
        <taxon>Metazoa</taxon>
        <taxon>Ecdysozoa</taxon>
        <taxon>Arthropoda</taxon>
        <taxon>Crustacea</taxon>
        <taxon>Branchiopoda</taxon>
        <taxon>Diplostraca</taxon>
        <taxon>Cladocera</taxon>
        <taxon>Anomopoda</taxon>
        <taxon>Daphniidae</taxon>
        <taxon>Daphnia</taxon>
    </lineage>
</organism>
<dbReference type="AlphaFoldDB" id="E9FUD5"/>
<dbReference type="OrthoDB" id="6359793at2759"/>
<dbReference type="HOGENOM" id="CLU_950796_0_0_1"/>
<reference evidence="1 2" key="1">
    <citation type="journal article" date="2011" name="Science">
        <title>The ecoresponsive genome of Daphnia pulex.</title>
        <authorList>
            <person name="Colbourne J.K."/>
            <person name="Pfrender M.E."/>
            <person name="Gilbert D."/>
            <person name="Thomas W.K."/>
            <person name="Tucker A."/>
            <person name="Oakley T.H."/>
            <person name="Tokishita S."/>
            <person name="Aerts A."/>
            <person name="Arnold G.J."/>
            <person name="Basu M.K."/>
            <person name="Bauer D.J."/>
            <person name="Caceres C.E."/>
            <person name="Carmel L."/>
            <person name="Casola C."/>
            <person name="Choi J.H."/>
            <person name="Detter J.C."/>
            <person name="Dong Q."/>
            <person name="Dusheyko S."/>
            <person name="Eads B.D."/>
            <person name="Frohlich T."/>
            <person name="Geiler-Samerotte K.A."/>
            <person name="Gerlach D."/>
            <person name="Hatcher P."/>
            <person name="Jogdeo S."/>
            <person name="Krijgsveld J."/>
            <person name="Kriventseva E.V."/>
            <person name="Kultz D."/>
            <person name="Laforsch C."/>
            <person name="Lindquist E."/>
            <person name="Lopez J."/>
            <person name="Manak J.R."/>
            <person name="Muller J."/>
            <person name="Pangilinan J."/>
            <person name="Patwardhan R.P."/>
            <person name="Pitluck S."/>
            <person name="Pritham E.J."/>
            <person name="Rechtsteiner A."/>
            <person name="Rho M."/>
            <person name="Rogozin I.B."/>
            <person name="Sakarya O."/>
            <person name="Salamov A."/>
            <person name="Schaack S."/>
            <person name="Shapiro H."/>
            <person name="Shiga Y."/>
            <person name="Skalitzky C."/>
            <person name="Smith Z."/>
            <person name="Souvorov A."/>
            <person name="Sung W."/>
            <person name="Tang Z."/>
            <person name="Tsuchiya D."/>
            <person name="Tu H."/>
            <person name="Vos H."/>
            <person name="Wang M."/>
            <person name="Wolf Y.I."/>
            <person name="Yamagata H."/>
            <person name="Yamada T."/>
            <person name="Ye Y."/>
            <person name="Shaw J.R."/>
            <person name="Andrews J."/>
            <person name="Crease T.J."/>
            <person name="Tang H."/>
            <person name="Lucas S.M."/>
            <person name="Robertson H.M."/>
            <person name="Bork P."/>
            <person name="Koonin E.V."/>
            <person name="Zdobnov E.M."/>
            <person name="Grigoriev I.V."/>
            <person name="Lynch M."/>
            <person name="Boore J.L."/>
        </authorList>
    </citation>
    <scope>NUCLEOTIDE SEQUENCE [LARGE SCALE GENOMIC DNA]</scope>
</reference>
<accession>E9FUD5</accession>
<dbReference type="InParanoid" id="E9FUD5"/>
<keyword evidence="2" id="KW-1185">Reference proteome</keyword>
<sequence length="293" mass="32926">MTTATDKSVELIDVSDDDCSSVVSQTSSDIIFIEEVEFHNDQENNEISSKRKRRTKTIDVYFTSASGESNKLVTLLSLDTAPITGGVVTSENNGDLESNKISVSSGPSLLPPEGIAVSIKEIAAIVNKPSDTHEGNANDGVLRNENEETIKKSDSHKKMVNEEESECRYCSNCTPPFHTCKKFSNGLVNSKSTNISKPRNISLTKNGFECDVCLKKTPYLYVLKVHLRQHVTVRRSERIERPKRALPFWDCTYCNKKFQLATRCEQHELRCEKETNDSRLLTTVKGMSLRKLR</sequence>
<proteinExistence type="predicted"/>
<name>E9FUD5_DAPPU</name>
<protein>
    <submittedName>
        <fullName evidence="1">Uncharacterized protein</fullName>
    </submittedName>
</protein>
<evidence type="ECO:0000313" key="2">
    <source>
        <dbReference type="Proteomes" id="UP000000305"/>
    </source>
</evidence>
<dbReference type="Proteomes" id="UP000000305">
    <property type="component" value="Unassembled WGS sequence"/>
</dbReference>
<gene>
    <name evidence="1" type="ORF">DAPPUDRAFT_95662</name>
</gene>
<dbReference type="EMBL" id="GL732525">
    <property type="protein sequence ID" value="EFX88706.1"/>
    <property type="molecule type" value="Genomic_DNA"/>
</dbReference>
<dbReference type="Gene3D" id="3.30.160.60">
    <property type="entry name" value="Classic Zinc Finger"/>
    <property type="match status" value="1"/>
</dbReference>
<evidence type="ECO:0000313" key="1">
    <source>
        <dbReference type="EMBL" id="EFX88706.1"/>
    </source>
</evidence>
<dbReference type="KEGG" id="dpx:DAPPUDRAFT_95662"/>